<evidence type="ECO:0000313" key="3">
    <source>
        <dbReference type="EMBL" id="KAK5530917.1"/>
    </source>
</evidence>
<sequence>MHSRTATFLLAALATSVLASPQYGDDSSSSSMTMSMDMASSMTMTASGSSSSATGVHNVKVGPGLTFTPDSVKAAVGDWVEFTFGSGHSVASSTFGAPCVPMDDGSSIYSGFPNDGDVWRIQINSTDPLWLYCSATGHCEGGMAMVVNPPSSDKTLDAYMSAAKNAQGSSPATVQGGMFGAASDSTGSSSTGSSGSGSSTASSTSSSASATSSSDSGNGAGSISVKNGLMLAGVIAAGVAAVL</sequence>
<dbReference type="AlphaFoldDB" id="A0AAV9PWI4"/>
<gene>
    <name evidence="3" type="ORF">LTR25_008774</name>
</gene>
<dbReference type="Gene3D" id="2.60.40.420">
    <property type="entry name" value="Cupredoxins - blue copper proteins"/>
    <property type="match status" value="1"/>
</dbReference>
<dbReference type="EMBL" id="JAXLQG010000018">
    <property type="protein sequence ID" value="KAK5530917.1"/>
    <property type="molecule type" value="Genomic_DNA"/>
</dbReference>
<keyword evidence="4" id="KW-1185">Reference proteome</keyword>
<reference evidence="3 4" key="1">
    <citation type="submission" date="2023-06" db="EMBL/GenBank/DDBJ databases">
        <title>Black Yeasts Isolated from many extreme environments.</title>
        <authorList>
            <person name="Coleine C."/>
            <person name="Stajich J.E."/>
            <person name="Selbmann L."/>
        </authorList>
    </citation>
    <scope>NUCLEOTIDE SEQUENCE [LARGE SCALE GENOMIC DNA]</scope>
    <source>
        <strain evidence="3 4">CCFEE 5887</strain>
    </source>
</reference>
<feature type="signal peptide" evidence="2">
    <location>
        <begin position="1"/>
        <end position="19"/>
    </location>
</feature>
<evidence type="ECO:0000256" key="1">
    <source>
        <dbReference type="SAM" id="MobiDB-lite"/>
    </source>
</evidence>
<feature type="compositionally biased region" description="Low complexity" evidence="1">
    <location>
        <begin position="180"/>
        <end position="217"/>
    </location>
</feature>
<accession>A0AAV9PWI4</accession>
<keyword evidence="2" id="KW-0732">Signal</keyword>
<dbReference type="Proteomes" id="UP001345827">
    <property type="component" value="Unassembled WGS sequence"/>
</dbReference>
<dbReference type="PANTHER" id="PTHR34883">
    <property type="entry name" value="SERINE-RICH PROTEIN, PUTATIVE-RELATED-RELATED"/>
    <property type="match status" value="1"/>
</dbReference>
<name>A0AAV9PWI4_9PEZI</name>
<comment type="caution">
    <text evidence="3">The sequence shown here is derived from an EMBL/GenBank/DDBJ whole genome shotgun (WGS) entry which is preliminary data.</text>
</comment>
<feature type="chain" id="PRO_5043799115" description="Phytocyanin domain-containing protein" evidence="2">
    <location>
        <begin position="20"/>
        <end position="243"/>
    </location>
</feature>
<evidence type="ECO:0008006" key="5">
    <source>
        <dbReference type="Google" id="ProtNLM"/>
    </source>
</evidence>
<dbReference type="InterPro" id="IPR052953">
    <property type="entry name" value="Ser-rich/MCO-related"/>
</dbReference>
<organism evidence="3 4">
    <name type="scientific">Vermiconidia calcicola</name>
    <dbReference type="NCBI Taxonomy" id="1690605"/>
    <lineage>
        <taxon>Eukaryota</taxon>
        <taxon>Fungi</taxon>
        <taxon>Dikarya</taxon>
        <taxon>Ascomycota</taxon>
        <taxon>Pezizomycotina</taxon>
        <taxon>Dothideomycetes</taxon>
        <taxon>Dothideomycetidae</taxon>
        <taxon>Mycosphaerellales</taxon>
        <taxon>Extremaceae</taxon>
        <taxon>Vermiconidia</taxon>
    </lineage>
</organism>
<evidence type="ECO:0000256" key="2">
    <source>
        <dbReference type="SAM" id="SignalP"/>
    </source>
</evidence>
<dbReference type="CDD" id="cd00920">
    <property type="entry name" value="Cupredoxin"/>
    <property type="match status" value="1"/>
</dbReference>
<dbReference type="PANTHER" id="PTHR34883:SF15">
    <property type="entry name" value="EXTRACELLULAR SERINE-RICH PROTEIN"/>
    <property type="match status" value="1"/>
</dbReference>
<feature type="region of interest" description="Disordered" evidence="1">
    <location>
        <begin position="168"/>
        <end position="219"/>
    </location>
</feature>
<protein>
    <recommendedName>
        <fullName evidence="5">Phytocyanin domain-containing protein</fullName>
    </recommendedName>
</protein>
<dbReference type="InterPro" id="IPR008972">
    <property type="entry name" value="Cupredoxin"/>
</dbReference>
<evidence type="ECO:0000313" key="4">
    <source>
        <dbReference type="Proteomes" id="UP001345827"/>
    </source>
</evidence>
<dbReference type="SUPFAM" id="SSF49503">
    <property type="entry name" value="Cupredoxins"/>
    <property type="match status" value="1"/>
</dbReference>
<proteinExistence type="predicted"/>